<dbReference type="RefSeq" id="XP_014239326.1">
    <property type="nucleotide sequence ID" value="XM_014383840.2"/>
</dbReference>
<dbReference type="EnsemblMetazoa" id="XM_014383820.2">
    <property type="protein sequence ID" value="XP_014239306.1"/>
    <property type="gene ID" value="LOC106660841"/>
</dbReference>
<evidence type="ECO:0000256" key="2">
    <source>
        <dbReference type="SAM" id="MobiDB-lite"/>
    </source>
</evidence>
<sequence>MAKPKKNATKKSANANKKVKTPVPKTENVKFRTLAQWWHHFNNDNITILPGGFPKVHHSVKSRKRSFDEAGYRLIVRPQFQVYKIQHPDDVLNSTKKKDLQSKKSVKNYPIHPNNHNDHTDFFKHHLSTGEQLKQYREMNAYSRTRLGKVNKKQLHKAAMMIFRVRMESEGRKPPPTAVTVVKLQEEEPKPKPSVISIPKVKSKVKAPVKKLALTKFTKPTARMSRDVIFNKKKDSVMVDGFRTPKAESSENDKRSISKSEKESTETGDTKTSMRDSDTDTSKSVNQRTSNVSSNVSRTSASSILSTPKRPSRNLSAVSRLQKKTVIRPVSNKQEINKCTVNFPEGENSKNEKQKKGLKFSTFGLLPSRPSFAQSLLRGEPSKRSLIIGNLPSRTTIADSFKQQIIDKKLKDSLENENFLIVRPVQERTFGSQVRPGLFRLAEGDELRIDSTRLLEKHGLPKLEPKFKYSEKYPAKANYSKFVTRKRSKQCLLKRETKSELSRARSKHFLRFGKSISAKSKLEKGDKGQLENIEAALNEARQKNNLDQKRENLLSKIEDQAKKGKNNRALNEYLTEKSSKLNEEINEITKRINVKTKGVDLSELSRRILEKYS</sequence>
<feature type="coiled-coil region" evidence="1">
    <location>
        <begin position="530"/>
        <end position="591"/>
    </location>
</feature>
<evidence type="ECO:0000313" key="4">
    <source>
        <dbReference type="Proteomes" id="UP000494040"/>
    </source>
</evidence>
<dbReference type="OrthoDB" id="10597157at2759"/>
<dbReference type="RefSeq" id="XP_014239315.1">
    <property type="nucleotide sequence ID" value="XM_014383829.2"/>
</dbReference>
<keyword evidence="4" id="KW-1185">Reference proteome</keyword>
<feature type="compositionally biased region" description="Low complexity" evidence="2">
    <location>
        <begin position="284"/>
        <end position="303"/>
    </location>
</feature>
<evidence type="ECO:0000313" key="3">
    <source>
        <dbReference type="EnsemblMetazoa" id="XP_014239315.1"/>
    </source>
</evidence>
<dbReference type="Proteomes" id="UP000494040">
    <property type="component" value="Unassembled WGS sequence"/>
</dbReference>
<name>A0A8I6R6G3_CIMLE</name>
<accession>A0A8I6R6G3</accession>
<feature type="region of interest" description="Disordered" evidence="2">
    <location>
        <begin position="241"/>
        <end position="319"/>
    </location>
</feature>
<protein>
    <submittedName>
        <fullName evidence="3">Uncharacterized protein</fullName>
    </submittedName>
</protein>
<feature type="compositionally biased region" description="Basic and acidic residues" evidence="2">
    <location>
        <begin position="241"/>
        <end position="281"/>
    </location>
</feature>
<feature type="region of interest" description="Disordered" evidence="2">
    <location>
        <begin position="1"/>
        <end position="25"/>
    </location>
</feature>
<reference evidence="3" key="1">
    <citation type="submission" date="2022-01" db="UniProtKB">
        <authorList>
            <consortium name="EnsemblMetazoa"/>
        </authorList>
    </citation>
    <scope>IDENTIFICATION</scope>
</reference>
<dbReference type="GeneID" id="106660841"/>
<organism evidence="3 4">
    <name type="scientific">Cimex lectularius</name>
    <name type="common">Bed bug</name>
    <name type="synonym">Acanthia lectularia</name>
    <dbReference type="NCBI Taxonomy" id="79782"/>
    <lineage>
        <taxon>Eukaryota</taxon>
        <taxon>Metazoa</taxon>
        <taxon>Ecdysozoa</taxon>
        <taxon>Arthropoda</taxon>
        <taxon>Hexapoda</taxon>
        <taxon>Insecta</taxon>
        <taxon>Pterygota</taxon>
        <taxon>Neoptera</taxon>
        <taxon>Paraneoptera</taxon>
        <taxon>Hemiptera</taxon>
        <taxon>Heteroptera</taxon>
        <taxon>Panheteroptera</taxon>
        <taxon>Cimicomorpha</taxon>
        <taxon>Cimicidae</taxon>
        <taxon>Cimex</taxon>
    </lineage>
</organism>
<dbReference type="EnsemblMetazoa" id="XM_014383840.2">
    <property type="protein sequence ID" value="XP_014239326.1"/>
    <property type="gene ID" value="LOC106660841"/>
</dbReference>
<dbReference type="RefSeq" id="XP_014239306.1">
    <property type="nucleotide sequence ID" value="XM_014383820.2"/>
</dbReference>
<feature type="region of interest" description="Disordered" evidence="2">
    <location>
        <begin position="96"/>
        <end position="117"/>
    </location>
</feature>
<proteinExistence type="predicted"/>
<keyword evidence="1" id="KW-0175">Coiled coil</keyword>
<dbReference type="EnsemblMetazoa" id="XM_014383829.2">
    <property type="protein sequence ID" value="XP_014239315.1"/>
    <property type="gene ID" value="LOC106660841"/>
</dbReference>
<evidence type="ECO:0000256" key="1">
    <source>
        <dbReference type="SAM" id="Coils"/>
    </source>
</evidence>
<dbReference type="KEGG" id="clec:106660841"/>
<dbReference type="AlphaFoldDB" id="A0A8I6R6G3"/>